<protein>
    <submittedName>
        <fullName evidence="2">Uncharacterized protein</fullName>
    </submittedName>
</protein>
<sequence>MAATRSTGVGHATRLHRRPQRSVRRSPPRDTRAALLLQGRCAARRLGSADAGSRSPPAKATRAVVSCRCEHASAAGRKRAHARKGATVREPNTCSLGVLCLQSHRTCWREAHVRKEEMGSEISRTSRTSLYGLLITERLLIRSASERMFPKGRRGASAPVKRDGDGTIHTCVAALSGLAEKSKRQSLCNALDELENEPVSEERLLRCQQDFMSQKKAVKALLRFLRSTGLSKRL</sequence>
<reference evidence="2" key="1">
    <citation type="journal article" date="2020" name="Cell">
        <title>Large-Scale Comparative Analyses of Tick Genomes Elucidate Their Genetic Diversity and Vector Capacities.</title>
        <authorList>
            <consortium name="Tick Genome and Microbiome Consortium (TIGMIC)"/>
            <person name="Jia N."/>
            <person name="Wang J."/>
            <person name="Shi W."/>
            <person name="Du L."/>
            <person name="Sun Y."/>
            <person name="Zhan W."/>
            <person name="Jiang J.F."/>
            <person name="Wang Q."/>
            <person name="Zhang B."/>
            <person name="Ji P."/>
            <person name="Bell-Sakyi L."/>
            <person name="Cui X.M."/>
            <person name="Yuan T.T."/>
            <person name="Jiang B.G."/>
            <person name="Yang W.F."/>
            <person name="Lam T.T."/>
            <person name="Chang Q.C."/>
            <person name="Ding S.J."/>
            <person name="Wang X.J."/>
            <person name="Zhu J.G."/>
            <person name="Ruan X.D."/>
            <person name="Zhao L."/>
            <person name="Wei J.T."/>
            <person name="Ye R.Z."/>
            <person name="Que T.C."/>
            <person name="Du C.H."/>
            <person name="Zhou Y.H."/>
            <person name="Cheng J.X."/>
            <person name="Dai P.F."/>
            <person name="Guo W.B."/>
            <person name="Han X.H."/>
            <person name="Huang E.J."/>
            <person name="Li L.F."/>
            <person name="Wei W."/>
            <person name="Gao Y.C."/>
            <person name="Liu J.Z."/>
            <person name="Shao H.Z."/>
            <person name="Wang X."/>
            <person name="Wang C.C."/>
            <person name="Yang T.C."/>
            <person name="Huo Q.B."/>
            <person name="Li W."/>
            <person name="Chen H.Y."/>
            <person name="Chen S.E."/>
            <person name="Zhou L.G."/>
            <person name="Ni X.B."/>
            <person name="Tian J.H."/>
            <person name="Sheng Y."/>
            <person name="Liu T."/>
            <person name="Pan Y.S."/>
            <person name="Xia L.Y."/>
            <person name="Li J."/>
            <person name="Zhao F."/>
            <person name="Cao W.C."/>
        </authorList>
    </citation>
    <scope>NUCLEOTIDE SEQUENCE</scope>
    <source>
        <strain evidence="2">Rmic-2018</strain>
    </source>
</reference>
<dbReference type="EMBL" id="JABSTU010000007">
    <property type="protein sequence ID" value="KAH8026707.1"/>
    <property type="molecule type" value="Genomic_DNA"/>
</dbReference>
<gene>
    <name evidence="2" type="ORF">HPB51_024206</name>
</gene>
<dbReference type="AlphaFoldDB" id="A0A9J6DWR8"/>
<accession>A0A9J6DWR8</accession>
<dbReference type="Proteomes" id="UP000821866">
    <property type="component" value="Unassembled WGS sequence"/>
</dbReference>
<evidence type="ECO:0000313" key="3">
    <source>
        <dbReference type="Proteomes" id="UP000821866"/>
    </source>
</evidence>
<name>A0A9J6DWR8_RHIMP</name>
<evidence type="ECO:0000256" key="1">
    <source>
        <dbReference type="SAM" id="MobiDB-lite"/>
    </source>
</evidence>
<feature type="compositionally biased region" description="Basic residues" evidence="1">
    <location>
        <begin position="13"/>
        <end position="26"/>
    </location>
</feature>
<reference evidence="2" key="2">
    <citation type="submission" date="2021-09" db="EMBL/GenBank/DDBJ databases">
        <authorList>
            <person name="Jia N."/>
            <person name="Wang J."/>
            <person name="Shi W."/>
            <person name="Du L."/>
            <person name="Sun Y."/>
            <person name="Zhan W."/>
            <person name="Jiang J."/>
            <person name="Wang Q."/>
            <person name="Zhang B."/>
            <person name="Ji P."/>
            <person name="Sakyi L.B."/>
            <person name="Cui X."/>
            <person name="Yuan T."/>
            <person name="Jiang B."/>
            <person name="Yang W."/>
            <person name="Lam T.T.-Y."/>
            <person name="Chang Q."/>
            <person name="Ding S."/>
            <person name="Wang X."/>
            <person name="Zhu J."/>
            <person name="Ruan X."/>
            <person name="Zhao L."/>
            <person name="Wei J."/>
            <person name="Que T."/>
            <person name="Du C."/>
            <person name="Cheng J."/>
            <person name="Dai P."/>
            <person name="Han X."/>
            <person name="Huang E."/>
            <person name="Gao Y."/>
            <person name="Liu J."/>
            <person name="Shao H."/>
            <person name="Ye R."/>
            <person name="Li L."/>
            <person name="Wei W."/>
            <person name="Wang X."/>
            <person name="Wang C."/>
            <person name="Huo Q."/>
            <person name="Li W."/>
            <person name="Guo W."/>
            <person name="Chen H."/>
            <person name="Chen S."/>
            <person name="Zhou L."/>
            <person name="Zhou L."/>
            <person name="Ni X."/>
            <person name="Tian J."/>
            <person name="Zhou Y."/>
            <person name="Sheng Y."/>
            <person name="Liu T."/>
            <person name="Pan Y."/>
            <person name="Xia L."/>
            <person name="Li J."/>
            <person name="Zhao F."/>
            <person name="Cao W."/>
        </authorList>
    </citation>
    <scope>NUCLEOTIDE SEQUENCE</scope>
    <source>
        <strain evidence="2">Rmic-2018</strain>
        <tissue evidence="2">Larvae</tissue>
    </source>
</reference>
<keyword evidence="3" id="KW-1185">Reference proteome</keyword>
<proteinExistence type="predicted"/>
<feature type="region of interest" description="Disordered" evidence="1">
    <location>
        <begin position="1"/>
        <end position="30"/>
    </location>
</feature>
<organism evidence="2 3">
    <name type="scientific">Rhipicephalus microplus</name>
    <name type="common">Cattle tick</name>
    <name type="synonym">Boophilus microplus</name>
    <dbReference type="NCBI Taxonomy" id="6941"/>
    <lineage>
        <taxon>Eukaryota</taxon>
        <taxon>Metazoa</taxon>
        <taxon>Ecdysozoa</taxon>
        <taxon>Arthropoda</taxon>
        <taxon>Chelicerata</taxon>
        <taxon>Arachnida</taxon>
        <taxon>Acari</taxon>
        <taxon>Parasitiformes</taxon>
        <taxon>Ixodida</taxon>
        <taxon>Ixodoidea</taxon>
        <taxon>Ixodidae</taxon>
        <taxon>Rhipicephalinae</taxon>
        <taxon>Rhipicephalus</taxon>
        <taxon>Boophilus</taxon>
    </lineage>
</organism>
<comment type="caution">
    <text evidence="2">The sequence shown here is derived from an EMBL/GenBank/DDBJ whole genome shotgun (WGS) entry which is preliminary data.</text>
</comment>
<evidence type="ECO:0000313" key="2">
    <source>
        <dbReference type="EMBL" id="KAH8026707.1"/>
    </source>
</evidence>